<accession>A0A444W8B4</accession>
<dbReference type="RefSeq" id="WP_129751619.1">
    <property type="nucleotide sequence ID" value="NZ_JUIW01000008.1"/>
</dbReference>
<sequence>MKKIIALFVIMLAFSVNATAQQKAASNQAVAQQQENYKVAAQKDLKALKEVVELEGTQEEAFMNLFTNKHQLLAMDLSQERKDILAESIESKINSTLTPEQNKKLATSPGLLKVLSH</sequence>
<evidence type="ECO:0000256" key="1">
    <source>
        <dbReference type="SAM" id="SignalP"/>
    </source>
</evidence>
<feature type="chain" id="PRO_5019392428" evidence="1">
    <location>
        <begin position="19"/>
        <end position="117"/>
    </location>
</feature>
<keyword evidence="3" id="KW-1185">Reference proteome</keyword>
<reference evidence="2 3" key="1">
    <citation type="submission" date="2014-12" db="EMBL/GenBank/DDBJ databases">
        <title>Genome sequence of Flavobacterium beibuense RSKm HC5.</title>
        <authorList>
            <person name="Kim J.F."/>
            <person name="Song J.Y."/>
            <person name="Kwak M.-J."/>
            <person name="Lee S.-W."/>
        </authorList>
    </citation>
    <scope>NUCLEOTIDE SEQUENCE [LARGE SCALE GENOMIC DNA]</scope>
    <source>
        <strain evidence="2 3">RSKm HC5</strain>
    </source>
</reference>
<dbReference type="AlphaFoldDB" id="A0A444W8B4"/>
<proteinExistence type="predicted"/>
<keyword evidence="1" id="KW-0732">Signal</keyword>
<protein>
    <submittedName>
        <fullName evidence="2">Uncharacterized protein</fullName>
    </submittedName>
</protein>
<organism evidence="2 3">
    <name type="scientific">Flavobacterium beibuense</name>
    <dbReference type="NCBI Taxonomy" id="657326"/>
    <lineage>
        <taxon>Bacteria</taxon>
        <taxon>Pseudomonadati</taxon>
        <taxon>Bacteroidota</taxon>
        <taxon>Flavobacteriia</taxon>
        <taxon>Flavobacteriales</taxon>
        <taxon>Flavobacteriaceae</taxon>
        <taxon>Flavobacterium</taxon>
    </lineage>
</organism>
<dbReference type="Proteomes" id="UP000289775">
    <property type="component" value="Unassembled WGS sequence"/>
</dbReference>
<feature type="signal peptide" evidence="1">
    <location>
        <begin position="1"/>
        <end position="18"/>
    </location>
</feature>
<evidence type="ECO:0000313" key="2">
    <source>
        <dbReference type="EMBL" id="RYJ42119.1"/>
    </source>
</evidence>
<dbReference type="EMBL" id="JUIW01000008">
    <property type="protein sequence ID" value="RYJ42119.1"/>
    <property type="molecule type" value="Genomic_DNA"/>
</dbReference>
<name>A0A444W8B4_9FLAO</name>
<comment type="caution">
    <text evidence="2">The sequence shown here is derived from an EMBL/GenBank/DDBJ whole genome shotgun (WGS) entry which is preliminary data.</text>
</comment>
<gene>
    <name evidence="2" type="ORF">NU09_2523</name>
</gene>
<evidence type="ECO:0000313" key="3">
    <source>
        <dbReference type="Proteomes" id="UP000289775"/>
    </source>
</evidence>
<dbReference type="OrthoDB" id="1359118at2"/>